<reference evidence="3" key="1">
    <citation type="submission" date="2015-08" db="EMBL/GenBank/DDBJ databases">
        <title>Fjat-10028 dsm 16317.</title>
        <authorList>
            <person name="Liu B."/>
            <person name="Wang J."/>
            <person name="Zhu Y."/>
            <person name="Liu G."/>
            <person name="Chen Q."/>
            <person name="Chen Z."/>
            <person name="Lan J."/>
            <person name="Che J."/>
            <person name="Ge C."/>
            <person name="Shi H."/>
            <person name="Pan Z."/>
            <person name="Liu X."/>
        </authorList>
    </citation>
    <scope>NUCLEOTIDE SEQUENCE [LARGE SCALE GENOMIC DNA]</scope>
    <source>
        <strain evidence="3">DSM 16317</strain>
    </source>
</reference>
<dbReference type="PATRIC" id="fig|263475.3.peg.931"/>
<dbReference type="OrthoDB" id="9135364at2"/>
<gene>
    <name evidence="2" type="ORF">AMD00_02895</name>
</gene>
<name>A0A0M0LKE2_9BACL</name>
<dbReference type="AlphaFoldDB" id="A0A0M0LKE2"/>
<sequence length="69" mass="7773">MFNKDSEKNKGSKKRFEEIFTENGVANGNRIIVDRETGIHYLFSWSGYAGGITPLLDKDGKPVIKPNNE</sequence>
<organism evidence="2 3">
    <name type="scientific">Viridibacillus arvi</name>
    <dbReference type="NCBI Taxonomy" id="263475"/>
    <lineage>
        <taxon>Bacteria</taxon>
        <taxon>Bacillati</taxon>
        <taxon>Bacillota</taxon>
        <taxon>Bacilli</taxon>
        <taxon>Bacillales</taxon>
        <taxon>Caryophanaceae</taxon>
        <taxon>Viridibacillus</taxon>
    </lineage>
</organism>
<evidence type="ECO:0000259" key="1">
    <source>
        <dbReference type="Pfam" id="PF20037"/>
    </source>
</evidence>
<protein>
    <recommendedName>
        <fullName evidence="1">DUF6440 domain-containing protein</fullName>
    </recommendedName>
</protein>
<dbReference type="GeneID" id="301135057"/>
<comment type="caution">
    <text evidence="2">The sequence shown here is derived from an EMBL/GenBank/DDBJ whole genome shotgun (WGS) entry which is preliminary data.</text>
</comment>
<proteinExistence type="predicted"/>
<evidence type="ECO:0000313" key="3">
    <source>
        <dbReference type="Proteomes" id="UP000036867"/>
    </source>
</evidence>
<feature type="domain" description="DUF6440" evidence="1">
    <location>
        <begin position="15"/>
        <end position="65"/>
    </location>
</feature>
<dbReference type="InterPro" id="IPR045515">
    <property type="entry name" value="DUF6440"/>
</dbReference>
<keyword evidence="3" id="KW-1185">Reference proteome</keyword>
<dbReference type="EMBL" id="LILB01000001">
    <property type="protein sequence ID" value="KOO51441.1"/>
    <property type="molecule type" value="Genomic_DNA"/>
</dbReference>
<dbReference type="RefSeq" id="WP_053415580.1">
    <property type="nucleotide sequence ID" value="NZ_LILB01000001.1"/>
</dbReference>
<evidence type="ECO:0000313" key="2">
    <source>
        <dbReference type="EMBL" id="KOO51441.1"/>
    </source>
</evidence>
<dbReference type="Proteomes" id="UP000036867">
    <property type="component" value="Unassembled WGS sequence"/>
</dbReference>
<dbReference type="Pfam" id="PF20037">
    <property type="entry name" value="DUF6440"/>
    <property type="match status" value="1"/>
</dbReference>
<accession>A0A0M0LKE2</accession>
<dbReference type="STRING" id="263475.AMD00_02895"/>